<feature type="domain" description="S1 motif" evidence="1">
    <location>
        <begin position="647"/>
        <end position="716"/>
    </location>
</feature>
<dbReference type="SUPFAM" id="SSF53098">
    <property type="entry name" value="Ribonuclease H-like"/>
    <property type="match status" value="1"/>
</dbReference>
<dbReference type="InterPro" id="IPR010994">
    <property type="entry name" value="RuvA_2-like"/>
</dbReference>
<dbReference type="STRING" id="1424294.Gferi_10655"/>
<dbReference type="GO" id="GO:0006412">
    <property type="term" value="P:translation"/>
    <property type="evidence" value="ECO:0007669"/>
    <property type="project" value="TreeGrafter"/>
</dbReference>
<dbReference type="FunFam" id="1.10.150.310:FF:000001">
    <property type="entry name" value="RNA-binding transcriptional accessory protein"/>
    <property type="match status" value="1"/>
</dbReference>
<dbReference type="CDD" id="cd05685">
    <property type="entry name" value="S1_Tex"/>
    <property type="match status" value="1"/>
</dbReference>
<dbReference type="InterPro" id="IPR055179">
    <property type="entry name" value="Tex-like_central_region"/>
</dbReference>
<dbReference type="GO" id="GO:0006139">
    <property type="term" value="P:nucleobase-containing compound metabolic process"/>
    <property type="evidence" value="ECO:0007669"/>
    <property type="project" value="InterPro"/>
</dbReference>
<dbReference type="Pfam" id="PF12836">
    <property type="entry name" value="HHH_3"/>
    <property type="match status" value="1"/>
</dbReference>
<dbReference type="Pfam" id="PF17674">
    <property type="entry name" value="HHH_9"/>
    <property type="match status" value="1"/>
</dbReference>
<dbReference type="OrthoDB" id="9804714at2"/>
<dbReference type="InterPro" id="IPR037027">
    <property type="entry name" value="YqgF/RNaseH-like_dom_sf"/>
</dbReference>
<dbReference type="SUPFAM" id="SSF50249">
    <property type="entry name" value="Nucleic acid-binding proteins"/>
    <property type="match status" value="1"/>
</dbReference>
<organism evidence="2 3">
    <name type="scientific">Geosporobacter ferrireducens</name>
    <dbReference type="NCBI Taxonomy" id="1424294"/>
    <lineage>
        <taxon>Bacteria</taxon>
        <taxon>Bacillati</taxon>
        <taxon>Bacillota</taxon>
        <taxon>Clostridia</taxon>
        <taxon>Peptostreptococcales</taxon>
        <taxon>Thermotaleaceae</taxon>
        <taxon>Geosporobacter</taxon>
    </lineage>
</organism>
<dbReference type="Pfam" id="PF22706">
    <property type="entry name" value="Tex_central_region"/>
    <property type="match status" value="1"/>
</dbReference>
<gene>
    <name evidence="2" type="ORF">Gferi_10655</name>
</gene>
<evidence type="ECO:0000313" key="2">
    <source>
        <dbReference type="EMBL" id="AOT70006.1"/>
    </source>
</evidence>
<dbReference type="Proteomes" id="UP000095743">
    <property type="component" value="Chromosome"/>
</dbReference>
<reference evidence="2 3" key="1">
    <citation type="submission" date="2016-09" db="EMBL/GenBank/DDBJ databases">
        <title>Genomic analysis reveals versatility of anaerobic energy metabolism of Geosporobacter ferrireducens IRF9 of phylum Firmicutes.</title>
        <authorList>
            <person name="Kim S.-J."/>
        </authorList>
    </citation>
    <scope>NUCLEOTIDE SEQUENCE [LARGE SCALE GENOMIC DNA]</scope>
    <source>
        <strain evidence="2 3">IRF9</strain>
    </source>
</reference>
<dbReference type="Pfam" id="PF16921">
    <property type="entry name" value="Tex_YqgF"/>
    <property type="match status" value="1"/>
</dbReference>
<dbReference type="InterPro" id="IPR012337">
    <property type="entry name" value="RNaseH-like_sf"/>
</dbReference>
<dbReference type="PROSITE" id="PS50126">
    <property type="entry name" value="S1"/>
    <property type="match status" value="1"/>
</dbReference>
<dbReference type="InterPro" id="IPR012340">
    <property type="entry name" value="NA-bd_OB-fold"/>
</dbReference>
<dbReference type="Gene3D" id="3.30.420.140">
    <property type="entry name" value="YqgF/RNase H-like domain"/>
    <property type="match status" value="1"/>
</dbReference>
<dbReference type="Gene3D" id="1.10.150.310">
    <property type="entry name" value="Tex RuvX-like domain-like"/>
    <property type="match status" value="1"/>
</dbReference>
<dbReference type="AlphaFoldDB" id="A0A1D8GGK6"/>
<dbReference type="Gene3D" id="2.40.50.140">
    <property type="entry name" value="Nucleic acid-binding proteins"/>
    <property type="match status" value="1"/>
</dbReference>
<dbReference type="FunFam" id="1.10.10.650:FF:000001">
    <property type="entry name" value="S1 RNA-binding domain 1"/>
    <property type="match status" value="1"/>
</dbReference>
<dbReference type="InterPro" id="IPR003029">
    <property type="entry name" value="S1_domain"/>
</dbReference>
<dbReference type="SMART" id="SM00732">
    <property type="entry name" value="YqgFc"/>
    <property type="match status" value="1"/>
</dbReference>
<dbReference type="FunFam" id="2.40.50.140:FF:000051">
    <property type="entry name" value="RNA-binding transcriptional accessory protein"/>
    <property type="match status" value="1"/>
</dbReference>
<dbReference type="SMART" id="SM00316">
    <property type="entry name" value="S1"/>
    <property type="match status" value="1"/>
</dbReference>
<dbReference type="KEGG" id="gfe:Gferi_10655"/>
<dbReference type="GO" id="GO:0003735">
    <property type="term" value="F:structural constituent of ribosome"/>
    <property type="evidence" value="ECO:0007669"/>
    <property type="project" value="TreeGrafter"/>
</dbReference>
<dbReference type="Gene3D" id="1.10.10.650">
    <property type="entry name" value="RuvA domain 2-like"/>
    <property type="match status" value="1"/>
</dbReference>
<dbReference type="GO" id="GO:0003729">
    <property type="term" value="F:mRNA binding"/>
    <property type="evidence" value="ECO:0007669"/>
    <property type="project" value="TreeGrafter"/>
</dbReference>
<keyword evidence="3" id="KW-1185">Reference proteome</keyword>
<protein>
    <submittedName>
        <fullName evidence="2">RNA-binding transcriptional accessory protein</fullName>
    </submittedName>
</protein>
<dbReference type="PANTHER" id="PTHR10724:SF10">
    <property type="entry name" value="S1 RNA-BINDING DOMAIN-CONTAINING PROTEIN 1"/>
    <property type="match status" value="1"/>
</dbReference>
<dbReference type="InterPro" id="IPR018974">
    <property type="entry name" value="Tex-like_N"/>
</dbReference>
<dbReference type="RefSeq" id="WP_069976272.1">
    <property type="nucleotide sequence ID" value="NZ_CP017269.1"/>
</dbReference>
<accession>A0A1D8GGK6</accession>
<dbReference type="InterPro" id="IPR050437">
    <property type="entry name" value="Ribos_protein_bS1-like"/>
</dbReference>
<dbReference type="SUPFAM" id="SSF47781">
    <property type="entry name" value="RuvA domain 2-like"/>
    <property type="match status" value="2"/>
</dbReference>
<name>A0A1D8GGK6_9FIRM</name>
<sequence length="720" mass="81453">MERITRQLMSEFRLKEYQVTNTVSLIDQGNTIPFIARYRKEQTGEMDDTVLRDFYDRLTYLRNLHARKEEVIRLIEEQGKLTGELRSNIDKAVTLTEIEDIYRPYRPKRRTRSTIAKEKGLEPLAELIYAQECCTSSIEALASPYIHAEKEVYTIEDALQGAMDIIAEMISDDADYRKKIRRLTFEKGTLQSTAVKETEQSVYEMYYDYKEPLKKIPDHRVLAVNRGEKEKFLRVKINAPEEEILYQLEKEVIKPKISITTEYVKRAMEDGYRRLIAPSIEREIRNDLTERAEEKAIKVFAANLKNLLLQPPIKGKVVMGFDPAYRTGCKIAVVDDTGKLLATTTVYPTQPQNDAAAAKKALKELVEKHGVDMIAIGNGTASRESELFVAELIKELNRPVYYMIVNEAGASVYSASKLAAEEYPEINVSLRGAISIGRRLQDPLAELVKIDPKHVGVGQYQHDVNQGRLDEALKGVVEDAVNSVGVDLNTASPSLLQYISGISKTVANNIVKFREEKGKFIDRKQLTKVPRLGPAAFVQCAGFLRITEGSNALDNTAVHPESYGVTEKLLGKLGYTLEDVRKRKLADLQQKIEKIRLEDLAEELEVGLPTLKDILKEIQKPGRDPREEMEKPVFRTDVMKIEDLKLDMVLTGTVRNVIDFGAFVDIGVKNDGLVHISEMSDKFIKNPMEVVAVGDIVKVRVIKVDVDRGKVSLSMKNIKE</sequence>
<dbReference type="Pfam" id="PF00575">
    <property type="entry name" value="S1"/>
    <property type="match status" value="1"/>
</dbReference>
<dbReference type="EMBL" id="CP017269">
    <property type="protein sequence ID" value="AOT70006.1"/>
    <property type="molecule type" value="Genomic_DNA"/>
</dbReference>
<dbReference type="GO" id="GO:0005737">
    <property type="term" value="C:cytoplasm"/>
    <property type="evidence" value="ECO:0007669"/>
    <property type="project" value="UniProtKB-ARBA"/>
</dbReference>
<dbReference type="InterPro" id="IPR006641">
    <property type="entry name" value="YqgF/RNaseH-like_dom"/>
</dbReference>
<dbReference type="FunFam" id="3.30.420.140:FF:000001">
    <property type="entry name" value="RNA-binding transcriptional accessory protein"/>
    <property type="match status" value="1"/>
</dbReference>
<dbReference type="InterPro" id="IPR032639">
    <property type="entry name" value="Tex_YqgF"/>
</dbReference>
<dbReference type="InterPro" id="IPR044146">
    <property type="entry name" value="S1_Tex"/>
</dbReference>
<evidence type="ECO:0000259" key="1">
    <source>
        <dbReference type="PROSITE" id="PS50126"/>
    </source>
</evidence>
<evidence type="ECO:0000313" key="3">
    <source>
        <dbReference type="Proteomes" id="UP000095743"/>
    </source>
</evidence>
<dbReference type="InterPro" id="IPR023323">
    <property type="entry name" value="Tex-like_dom_sf"/>
</dbReference>
<proteinExistence type="predicted"/>
<dbReference type="InterPro" id="IPR041692">
    <property type="entry name" value="HHH_9"/>
</dbReference>
<dbReference type="InterPro" id="IPR023319">
    <property type="entry name" value="Tex-like_HTH_dom_sf"/>
</dbReference>
<dbReference type="Gene3D" id="1.10.3500.10">
    <property type="entry name" value="Tex N-terminal region-like"/>
    <property type="match status" value="1"/>
</dbReference>
<dbReference type="Pfam" id="PF09371">
    <property type="entry name" value="Tex_N"/>
    <property type="match status" value="1"/>
</dbReference>
<dbReference type="SUPFAM" id="SSF158832">
    <property type="entry name" value="Tex N-terminal region-like"/>
    <property type="match status" value="1"/>
</dbReference>
<dbReference type="PANTHER" id="PTHR10724">
    <property type="entry name" value="30S RIBOSOMAL PROTEIN S1"/>
    <property type="match status" value="1"/>
</dbReference>